<organism evidence="2 3">
    <name type="scientific">Corynebacterium pilosum</name>
    <dbReference type="NCBI Taxonomy" id="35756"/>
    <lineage>
        <taxon>Bacteria</taxon>
        <taxon>Bacillati</taxon>
        <taxon>Actinomycetota</taxon>
        <taxon>Actinomycetes</taxon>
        <taxon>Mycobacteriales</taxon>
        <taxon>Corynebacteriaceae</taxon>
        <taxon>Corynebacterium</taxon>
    </lineage>
</organism>
<evidence type="ECO:0000259" key="1">
    <source>
        <dbReference type="Pfam" id="PF02426"/>
    </source>
</evidence>
<dbReference type="Pfam" id="PF02426">
    <property type="entry name" value="MIase"/>
    <property type="match status" value="1"/>
</dbReference>
<keyword evidence="3" id="KW-1185">Reference proteome</keyword>
<dbReference type="Proteomes" id="UP000254467">
    <property type="component" value="Unassembled WGS sequence"/>
</dbReference>
<sequence>MLFHAHLQPRVPAHLTREMAEDYQARQQRYIQSLIDERVALHVWRGSGTRQLFVVFEAESHVRADEILRAFPLARYTDVLVNPVAAIQRA</sequence>
<proteinExistence type="predicted"/>
<evidence type="ECO:0000313" key="2">
    <source>
        <dbReference type="EMBL" id="STC70196.1"/>
    </source>
</evidence>
<evidence type="ECO:0000313" key="3">
    <source>
        <dbReference type="Proteomes" id="UP000254467"/>
    </source>
</evidence>
<dbReference type="EMBL" id="UFXQ01000001">
    <property type="protein sequence ID" value="STC70196.1"/>
    <property type="molecule type" value="Genomic_DNA"/>
</dbReference>
<dbReference type="STRING" id="35756.GCA_001044155_02229"/>
<dbReference type="RefSeq" id="WP_026254239.1">
    <property type="nucleotide sequence ID" value="NZ_LDYD01000008.1"/>
</dbReference>
<dbReference type="InterPro" id="IPR011008">
    <property type="entry name" value="Dimeric_a/b-barrel"/>
</dbReference>
<protein>
    <submittedName>
        <fullName evidence="2">Muconolactone isomerase</fullName>
    </submittedName>
</protein>
<dbReference type="GO" id="GO:0016853">
    <property type="term" value="F:isomerase activity"/>
    <property type="evidence" value="ECO:0007669"/>
    <property type="project" value="UniProtKB-KW"/>
</dbReference>
<accession>A0A376CNV2</accession>
<dbReference type="Gene3D" id="3.30.70.1060">
    <property type="entry name" value="Dimeric alpha+beta barrel"/>
    <property type="match status" value="1"/>
</dbReference>
<dbReference type="AlphaFoldDB" id="A0A376CNV2"/>
<dbReference type="InterPro" id="IPR026029">
    <property type="entry name" value="MLI_dom"/>
</dbReference>
<dbReference type="SUPFAM" id="SSF54909">
    <property type="entry name" value="Dimeric alpha+beta barrel"/>
    <property type="match status" value="1"/>
</dbReference>
<reference evidence="2 3" key="1">
    <citation type="submission" date="2018-06" db="EMBL/GenBank/DDBJ databases">
        <authorList>
            <consortium name="Pathogen Informatics"/>
            <person name="Doyle S."/>
        </authorList>
    </citation>
    <scope>NUCLEOTIDE SEQUENCE [LARGE SCALE GENOMIC DNA]</scope>
    <source>
        <strain evidence="2 3">NCTC11862</strain>
    </source>
</reference>
<feature type="domain" description="Muconolactone isomerase" evidence="1">
    <location>
        <begin position="1"/>
        <end position="85"/>
    </location>
</feature>
<keyword evidence="2" id="KW-0413">Isomerase</keyword>
<gene>
    <name evidence="2" type="ORF">NCTC11862_02005</name>
</gene>
<name>A0A376CNV2_9CORY</name>